<dbReference type="AlphaFoldDB" id="A0A5Q0M4A9"/>
<dbReference type="RefSeq" id="WP_153282018.1">
    <property type="nucleotide sequence ID" value="NZ_CP045644.1"/>
</dbReference>
<dbReference type="EMBL" id="CP045644">
    <property type="protein sequence ID" value="QFZ83282.1"/>
    <property type="molecule type" value="Genomic_DNA"/>
</dbReference>
<organism evidence="1 2">
    <name type="scientific">Variovorax paradoxus</name>
    <dbReference type="NCBI Taxonomy" id="34073"/>
    <lineage>
        <taxon>Bacteria</taxon>
        <taxon>Pseudomonadati</taxon>
        <taxon>Pseudomonadota</taxon>
        <taxon>Betaproteobacteria</taxon>
        <taxon>Burkholderiales</taxon>
        <taxon>Comamonadaceae</taxon>
        <taxon>Variovorax</taxon>
    </lineage>
</organism>
<proteinExistence type="predicted"/>
<protein>
    <submittedName>
        <fullName evidence="1">Uncharacterized protein</fullName>
    </submittedName>
</protein>
<gene>
    <name evidence="1" type="ORF">GFK26_11165</name>
</gene>
<reference evidence="1 2" key="1">
    <citation type="submission" date="2019-10" db="EMBL/GenBank/DDBJ databases">
        <title>Complete genome sequence of Variovorax paradoxus 5C-2.</title>
        <authorList>
            <person name="Gogoleva N.E."/>
            <person name="Balkin A.S."/>
        </authorList>
    </citation>
    <scope>NUCLEOTIDE SEQUENCE [LARGE SCALE GENOMIC DNA]</scope>
    <source>
        <strain evidence="1 2">5C-2</strain>
    </source>
</reference>
<evidence type="ECO:0000313" key="2">
    <source>
        <dbReference type="Proteomes" id="UP000326780"/>
    </source>
</evidence>
<name>A0A5Q0M4A9_VARPD</name>
<sequence length="216" mass="23603">MFFSKKPQKRSPKLLQIAEYLDLLNGGLVSAEISNPEKAAALGLARDVWGSLALGDWAEIEPAAVTAWRSKVNGHVLAHVPAFADDCFLIVLLSSEPVAPDSYILLDVGAEYANATFSCPFLGLAGAANEDDIRRAIPELPGKSDPFAVLDLRGGTYMQVYADGHGFHLEHQLVTSAAHYRCVDIVGPDEAVEAFLSYAFGSHEWAYKRRWERISL</sequence>
<accession>A0A5Q0M4A9</accession>
<evidence type="ECO:0000313" key="1">
    <source>
        <dbReference type="EMBL" id="QFZ83282.1"/>
    </source>
</evidence>
<dbReference type="Proteomes" id="UP000326780">
    <property type="component" value="Chromosome"/>
</dbReference>